<dbReference type="STRING" id="2163413.A0A4P6XPC1"/>
<keyword evidence="8" id="KW-0653">Protein transport</keyword>
<dbReference type="Pfam" id="PF01221">
    <property type="entry name" value="Dynein_light"/>
    <property type="match status" value="1"/>
</dbReference>
<dbReference type="Gene3D" id="3.30.740.10">
    <property type="entry name" value="Protein Inhibitor Of Neuronal Nitric Oxide Synthase"/>
    <property type="match status" value="1"/>
</dbReference>
<keyword evidence="13 15" id="KW-0206">Cytoskeleton</keyword>
<comment type="subunit">
    <text evidence="15">Cytoplasmic dynein consists of two catalytic heavy chains (HCs) and a number of non-catalytic subunits which present intermediate chains (ICs), light intermediate chains (LICs) and light chains (LCs).</text>
</comment>
<keyword evidence="11" id="KW-0906">Nuclear pore complex</keyword>
<proteinExistence type="inferred from homology"/>
<dbReference type="Proteomes" id="UP000292447">
    <property type="component" value="Chromosome II"/>
</dbReference>
<comment type="function">
    <text evidence="15">Acts as one of several non-catalytic accessory components of the cytoplasmic dynein complex that are thought to be involved in linking dynein to cargos and to adapter proteins that regulate dynein function. Cytoplasmic dynein acts as a motor for the intracellular retrograde motility of vesicles and organelles along microtubules. May play a role in changing or maintaining the spatial distribution of cytoskeletal structures.</text>
</comment>
<dbReference type="GO" id="GO:0005643">
    <property type="term" value="C:nuclear pore"/>
    <property type="evidence" value="ECO:0007669"/>
    <property type="project" value="UniProtKB-SubCell"/>
</dbReference>
<keyword evidence="9" id="KW-0811">Translocation</keyword>
<dbReference type="PANTHER" id="PTHR11886:SF35">
    <property type="entry name" value="DYNEIN LIGHT CHAIN"/>
    <property type="match status" value="1"/>
</dbReference>
<dbReference type="PANTHER" id="PTHR11886">
    <property type="entry name" value="DYNEIN LIGHT CHAIN"/>
    <property type="match status" value="1"/>
</dbReference>
<reference evidence="17" key="1">
    <citation type="submission" date="2019-03" db="EMBL/GenBank/DDBJ databases">
        <title>Snf2 controls pulcherriminic acid biosynthesis and connects pigmentation and antifungal activity of the yeast Metschnikowia pulcherrima.</title>
        <authorList>
            <person name="Gore-Lloyd D."/>
            <person name="Sumann I."/>
            <person name="Brachmann A.O."/>
            <person name="Schneeberger K."/>
            <person name="Ortiz-Merino R.A."/>
            <person name="Moreno-Beltran M."/>
            <person name="Schlaefli M."/>
            <person name="Kirner P."/>
            <person name="Santos Kron A."/>
            <person name="Wolfe K.H."/>
            <person name="Piel J."/>
            <person name="Ahrens C.H."/>
            <person name="Henk D."/>
            <person name="Freimoser F.M."/>
        </authorList>
    </citation>
    <scope>NUCLEOTIDE SEQUENCE [LARGE SCALE GENOMIC DNA]</scope>
    <source>
        <strain evidence="17">APC 1.2</strain>
    </source>
</reference>
<evidence type="ECO:0000256" key="12">
    <source>
        <dbReference type="ARBA" id="ARBA00023175"/>
    </source>
</evidence>
<keyword evidence="14" id="KW-0539">Nucleus</keyword>
<dbReference type="CDD" id="cd21452">
    <property type="entry name" value="DLC-like_DYNLL1_DYNLL2"/>
    <property type="match status" value="1"/>
</dbReference>
<dbReference type="InterPro" id="IPR001372">
    <property type="entry name" value="Dynein_light_chain_typ-1/2"/>
</dbReference>
<evidence type="ECO:0000313" key="17">
    <source>
        <dbReference type="Proteomes" id="UP000292447"/>
    </source>
</evidence>
<dbReference type="EMBL" id="CP034457">
    <property type="protein sequence ID" value="QBM87878.1"/>
    <property type="molecule type" value="Genomic_DNA"/>
</dbReference>
<dbReference type="InterPro" id="IPR037177">
    <property type="entry name" value="DLC_sf"/>
</dbReference>
<evidence type="ECO:0000256" key="9">
    <source>
        <dbReference type="ARBA" id="ARBA00023010"/>
    </source>
</evidence>
<keyword evidence="7" id="KW-0509">mRNA transport</keyword>
<keyword evidence="10 15" id="KW-0243">Dynein</keyword>
<evidence type="ECO:0000256" key="14">
    <source>
        <dbReference type="ARBA" id="ARBA00023242"/>
    </source>
</evidence>
<dbReference type="GO" id="GO:0005868">
    <property type="term" value="C:cytoplasmic dynein complex"/>
    <property type="evidence" value="ECO:0007669"/>
    <property type="project" value="TreeGrafter"/>
</dbReference>
<accession>A0A4P6XPC1</accession>
<keyword evidence="17" id="KW-1185">Reference proteome</keyword>
<dbReference type="GO" id="GO:0007017">
    <property type="term" value="P:microtubule-based process"/>
    <property type="evidence" value="ECO:0007669"/>
    <property type="project" value="InterPro"/>
</dbReference>
<evidence type="ECO:0000256" key="15">
    <source>
        <dbReference type="RuleBase" id="RU365010"/>
    </source>
</evidence>
<dbReference type="FunFam" id="3.30.740.10:FF:000005">
    <property type="entry name" value="Dynein light chain"/>
    <property type="match status" value="1"/>
</dbReference>
<dbReference type="GO" id="GO:0051028">
    <property type="term" value="P:mRNA transport"/>
    <property type="evidence" value="ECO:0007669"/>
    <property type="project" value="UniProtKB-KW"/>
</dbReference>
<dbReference type="GO" id="GO:0045505">
    <property type="term" value="F:dynein intermediate chain binding"/>
    <property type="evidence" value="ECO:0007669"/>
    <property type="project" value="TreeGrafter"/>
</dbReference>
<dbReference type="GO" id="GO:0005874">
    <property type="term" value="C:microtubule"/>
    <property type="evidence" value="ECO:0007669"/>
    <property type="project" value="UniProtKB-KW"/>
</dbReference>
<evidence type="ECO:0000256" key="5">
    <source>
        <dbReference type="ARBA" id="ARBA00022490"/>
    </source>
</evidence>
<evidence type="ECO:0000256" key="1">
    <source>
        <dbReference type="ARBA" id="ARBA00004245"/>
    </source>
</evidence>
<dbReference type="SUPFAM" id="SSF54648">
    <property type="entry name" value="DLC"/>
    <property type="match status" value="1"/>
</dbReference>
<evidence type="ECO:0000256" key="13">
    <source>
        <dbReference type="ARBA" id="ARBA00023212"/>
    </source>
</evidence>
<evidence type="ECO:0000256" key="10">
    <source>
        <dbReference type="ARBA" id="ARBA00023017"/>
    </source>
</evidence>
<evidence type="ECO:0000256" key="3">
    <source>
        <dbReference type="ARBA" id="ARBA00010156"/>
    </source>
</evidence>
<comment type="subcellular location">
    <subcellularLocation>
        <location evidence="1 15">Cytoplasm</location>
        <location evidence="1 15">Cytoskeleton</location>
    </subcellularLocation>
    <subcellularLocation>
        <location evidence="2">Nucleus</location>
        <location evidence="2">Nuclear pore complex</location>
    </subcellularLocation>
</comment>
<keyword evidence="5 15" id="KW-0963">Cytoplasm</keyword>
<evidence type="ECO:0000256" key="6">
    <source>
        <dbReference type="ARBA" id="ARBA00022701"/>
    </source>
</evidence>
<evidence type="ECO:0000256" key="7">
    <source>
        <dbReference type="ARBA" id="ARBA00022816"/>
    </source>
</evidence>
<evidence type="ECO:0000256" key="8">
    <source>
        <dbReference type="ARBA" id="ARBA00022927"/>
    </source>
</evidence>
<evidence type="ECO:0000256" key="11">
    <source>
        <dbReference type="ARBA" id="ARBA00023132"/>
    </source>
</evidence>
<dbReference type="SMART" id="SM01375">
    <property type="entry name" value="Dynein_light"/>
    <property type="match status" value="1"/>
</dbReference>
<keyword evidence="6 15" id="KW-0493">Microtubule</keyword>
<dbReference type="InterPro" id="IPR019763">
    <property type="entry name" value="Dynein_light_1/2_CS"/>
</dbReference>
<name>A0A4P6XPC1_9ASCO</name>
<keyword evidence="4 15" id="KW-0813">Transport</keyword>
<organism evidence="16 17">
    <name type="scientific">Metschnikowia aff. pulcherrima</name>
    <dbReference type="NCBI Taxonomy" id="2163413"/>
    <lineage>
        <taxon>Eukaryota</taxon>
        <taxon>Fungi</taxon>
        <taxon>Dikarya</taxon>
        <taxon>Ascomycota</taxon>
        <taxon>Saccharomycotina</taxon>
        <taxon>Pichiomycetes</taxon>
        <taxon>Metschnikowiaceae</taxon>
        <taxon>Metschnikowia</taxon>
    </lineage>
</organism>
<evidence type="ECO:0000256" key="2">
    <source>
        <dbReference type="ARBA" id="ARBA00004567"/>
    </source>
</evidence>
<dbReference type="GO" id="GO:0015031">
    <property type="term" value="P:protein transport"/>
    <property type="evidence" value="ECO:0007669"/>
    <property type="project" value="UniProtKB-KW"/>
</dbReference>
<gene>
    <name evidence="16" type="primary">MPUL0B10910</name>
    <name evidence="16" type="ORF">METSCH_B10910</name>
</gene>
<comment type="similarity">
    <text evidence="3 15">Belongs to the dynein light chain family.</text>
</comment>
<keyword evidence="12 15" id="KW-0505">Motor protein</keyword>
<evidence type="ECO:0000313" key="16">
    <source>
        <dbReference type="EMBL" id="QBM87878.1"/>
    </source>
</evidence>
<sequence length="94" mass="10445">MSVSIPTGDPTPILKSSDLAEEMQVRVLELAAEALGAYRIERDVATYLKKELDLLYGASWHVVVGKSFGSHVTHEQGYFAYFFIGETAFLVFKS</sequence>
<protein>
    <recommendedName>
        <fullName evidence="15">Dynein light chain</fullName>
    </recommendedName>
</protein>
<evidence type="ECO:0000256" key="4">
    <source>
        <dbReference type="ARBA" id="ARBA00022448"/>
    </source>
</evidence>
<dbReference type="PROSITE" id="PS01239">
    <property type="entry name" value="DYNEIN_LIGHT_1"/>
    <property type="match status" value="1"/>
</dbReference>
<dbReference type="AlphaFoldDB" id="A0A4P6XPC1"/>